<reference evidence="3" key="1">
    <citation type="submission" date="2022-11" db="UniProtKB">
        <authorList>
            <consortium name="WormBaseParasite"/>
        </authorList>
    </citation>
    <scope>IDENTIFICATION</scope>
</reference>
<name>A0A915DRM6_9BILA</name>
<evidence type="ECO:0000313" key="3">
    <source>
        <dbReference type="WBParaSite" id="jg2241"/>
    </source>
</evidence>
<dbReference type="WBParaSite" id="jg2241">
    <property type="protein sequence ID" value="jg2241"/>
    <property type="gene ID" value="jg2241"/>
</dbReference>
<keyword evidence="1" id="KW-0472">Membrane</keyword>
<proteinExistence type="predicted"/>
<keyword evidence="2" id="KW-1185">Reference proteome</keyword>
<organism evidence="2 3">
    <name type="scientific">Ditylenchus dipsaci</name>
    <dbReference type="NCBI Taxonomy" id="166011"/>
    <lineage>
        <taxon>Eukaryota</taxon>
        <taxon>Metazoa</taxon>
        <taxon>Ecdysozoa</taxon>
        <taxon>Nematoda</taxon>
        <taxon>Chromadorea</taxon>
        <taxon>Rhabditida</taxon>
        <taxon>Tylenchina</taxon>
        <taxon>Tylenchomorpha</taxon>
        <taxon>Sphaerularioidea</taxon>
        <taxon>Anguinidae</taxon>
        <taxon>Anguininae</taxon>
        <taxon>Ditylenchus</taxon>
    </lineage>
</organism>
<protein>
    <submittedName>
        <fullName evidence="3">Transmembrane protein</fullName>
    </submittedName>
</protein>
<keyword evidence="1" id="KW-1133">Transmembrane helix</keyword>
<dbReference type="AlphaFoldDB" id="A0A915DRM6"/>
<sequence>MKLKRSFQYYGARGKKAGLFNFNNDQMESRFNYMPSRALAPPRIQSQGRAIARARDSHITAYMQRAFTELPQDMINRAMGAYERRLEYCLAVHFRFVICTLCVIIILAGIVSALPSQATNRTVVTVSSAGHSQKNGSELVNTVLDSVKNIFGKAIETSADGAPKVSTAVVSSKHN</sequence>
<accession>A0A915DRM6</accession>
<feature type="transmembrane region" description="Helical" evidence="1">
    <location>
        <begin position="94"/>
        <end position="114"/>
    </location>
</feature>
<keyword evidence="1" id="KW-0812">Transmembrane</keyword>
<dbReference type="Proteomes" id="UP000887574">
    <property type="component" value="Unplaced"/>
</dbReference>
<evidence type="ECO:0000313" key="2">
    <source>
        <dbReference type="Proteomes" id="UP000887574"/>
    </source>
</evidence>
<evidence type="ECO:0000256" key="1">
    <source>
        <dbReference type="SAM" id="Phobius"/>
    </source>
</evidence>